<reference evidence="2 3" key="1">
    <citation type="submission" date="2018-04" db="EMBL/GenBank/DDBJ databases">
        <title>Subsurface microbial communities from deep shales in Ohio and West Virginia, USA.</title>
        <authorList>
            <person name="Wrighton K."/>
        </authorList>
    </citation>
    <scope>NUCLEOTIDE SEQUENCE [LARGE SCALE GENOMIC DNA]</scope>
    <source>
        <strain evidence="2 3">MSL28</strain>
    </source>
</reference>
<dbReference type="InterPro" id="IPR047640">
    <property type="entry name" value="RpiR-like"/>
</dbReference>
<dbReference type="GO" id="GO:0003700">
    <property type="term" value="F:DNA-binding transcription factor activity"/>
    <property type="evidence" value="ECO:0007669"/>
    <property type="project" value="InterPro"/>
</dbReference>
<dbReference type="Pfam" id="PF01380">
    <property type="entry name" value="SIS"/>
    <property type="match status" value="1"/>
</dbReference>
<dbReference type="GO" id="GO:0097367">
    <property type="term" value="F:carbohydrate derivative binding"/>
    <property type="evidence" value="ECO:0007669"/>
    <property type="project" value="InterPro"/>
</dbReference>
<evidence type="ECO:0000259" key="1">
    <source>
        <dbReference type="PROSITE" id="PS51464"/>
    </source>
</evidence>
<dbReference type="PANTHER" id="PTHR30514:SF21">
    <property type="entry name" value="RPIR-FAMILY TRANSCRIPTIONAL REGULATOR"/>
    <property type="match status" value="1"/>
</dbReference>
<dbReference type="PANTHER" id="PTHR30514">
    <property type="entry name" value="GLUCOKINASE"/>
    <property type="match status" value="1"/>
</dbReference>
<dbReference type="GO" id="GO:0003677">
    <property type="term" value="F:DNA binding"/>
    <property type="evidence" value="ECO:0007669"/>
    <property type="project" value="InterPro"/>
</dbReference>
<dbReference type="RefSeq" id="WP_258363629.1">
    <property type="nucleotide sequence ID" value="NZ_QICM01000018.1"/>
</dbReference>
<dbReference type="InterPro" id="IPR035472">
    <property type="entry name" value="RpiR-like_SIS"/>
</dbReference>
<feature type="domain" description="SIS" evidence="1">
    <location>
        <begin position="1"/>
        <end position="93"/>
    </location>
</feature>
<dbReference type="CDD" id="cd05013">
    <property type="entry name" value="SIS_RpiR"/>
    <property type="match status" value="1"/>
</dbReference>
<comment type="caution">
    <text evidence="2">The sequence shown here is derived from an EMBL/GenBank/DDBJ whole genome shotgun (WGS) entry which is preliminary data.</text>
</comment>
<dbReference type="Proteomes" id="UP000247389">
    <property type="component" value="Unassembled WGS sequence"/>
</dbReference>
<proteinExistence type="predicted"/>
<dbReference type="EMBL" id="QICM01000018">
    <property type="protein sequence ID" value="PXV64357.1"/>
    <property type="molecule type" value="Genomic_DNA"/>
</dbReference>
<accession>A0A318E3T4</accession>
<protein>
    <submittedName>
        <fullName evidence="2">SIS domain-containing protein</fullName>
    </submittedName>
</protein>
<dbReference type="Gene3D" id="3.40.50.10490">
    <property type="entry name" value="Glucose-6-phosphate isomerase like protein, domain 1"/>
    <property type="match status" value="1"/>
</dbReference>
<name>A0A318E3T4_9FIRM</name>
<dbReference type="InterPro" id="IPR046348">
    <property type="entry name" value="SIS_dom_sf"/>
</dbReference>
<evidence type="ECO:0000313" key="2">
    <source>
        <dbReference type="EMBL" id="PXV64357.1"/>
    </source>
</evidence>
<dbReference type="SUPFAM" id="SSF53697">
    <property type="entry name" value="SIS domain"/>
    <property type="match status" value="1"/>
</dbReference>
<dbReference type="GO" id="GO:1901135">
    <property type="term" value="P:carbohydrate derivative metabolic process"/>
    <property type="evidence" value="ECO:0007669"/>
    <property type="project" value="InterPro"/>
</dbReference>
<dbReference type="PROSITE" id="PS51464">
    <property type="entry name" value="SIS"/>
    <property type="match status" value="1"/>
</dbReference>
<dbReference type="InterPro" id="IPR001347">
    <property type="entry name" value="SIS_dom"/>
</dbReference>
<dbReference type="AlphaFoldDB" id="A0A318E3T4"/>
<evidence type="ECO:0000313" key="3">
    <source>
        <dbReference type="Proteomes" id="UP000247389"/>
    </source>
</evidence>
<sequence length="115" mass="12955">MKINSSIISEGDLVIAISISGQTKKIVDSLKIAQSNGANTLLITSFEDSEAHKYAKMKALIYNIAFFDEQRFINSQFSVIYLLDTICIILLQDRDINNKYNKTVSTILKKSVYRG</sequence>
<organism evidence="2 3">
    <name type="scientific">Halanaerobium congolense</name>
    <dbReference type="NCBI Taxonomy" id="54121"/>
    <lineage>
        <taxon>Bacteria</taxon>
        <taxon>Bacillati</taxon>
        <taxon>Bacillota</taxon>
        <taxon>Clostridia</taxon>
        <taxon>Halanaerobiales</taxon>
        <taxon>Halanaerobiaceae</taxon>
        <taxon>Halanaerobium</taxon>
    </lineage>
</organism>
<gene>
    <name evidence="2" type="ORF">C8C78_11856</name>
</gene>